<dbReference type="EMBL" id="JBHSIT010000002">
    <property type="protein sequence ID" value="MFC4907244.1"/>
    <property type="molecule type" value="Genomic_DNA"/>
</dbReference>
<feature type="repeat" description="WD" evidence="3">
    <location>
        <begin position="134"/>
        <end position="171"/>
    </location>
</feature>
<evidence type="ECO:0000256" key="4">
    <source>
        <dbReference type="SAM" id="MobiDB-lite"/>
    </source>
</evidence>
<feature type="region of interest" description="Disordered" evidence="4">
    <location>
        <begin position="45"/>
        <end position="70"/>
    </location>
</feature>
<reference evidence="6" key="1">
    <citation type="journal article" date="2019" name="Int. J. Syst. Evol. Microbiol.">
        <title>The Global Catalogue of Microorganisms (GCM) 10K type strain sequencing project: providing services to taxonomists for standard genome sequencing and annotation.</title>
        <authorList>
            <consortium name="The Broad Institute Genomics Platform"/>
            <consortium name="The Broad Institute Genome Sequencing Center for Infectious Disease"/>
            <person name="Wu L."/>
            <person name="Ma J."/>
        </authorList>
    </citation>
    <scope>NUCLEOTIDE SEQUENCE [LARGE SCALE GENOMIC DNA]</scope>
    <source>
        <strain evidence="6">KLKA75</strain>
    </source>
</reference>
<dbReference type="PROSITE" id="PS00678">
    <property type="entry name" value="WD_REPEATS_1"/>
    <property type="match status" value="3"/>
</dbReference>
<dbReference type="InterPro" id="IPR019775">
    <property type="entry name" value="WD40_repeat_CS"/>
</dbReference>
<dbReference type="InterPro" id="IPR015943">
    <property type="entry name" value="WD40/YVTN_repeat-like_dom_sf"/>
</dbReference>
<dbReference type="InterPro" id="IPR001680">
    <property type="entry name" value="WD40_rpt"/>
</dbReference>
<evidence type="ECO:0000256" key="2">
    <source>
        <dbReference type="ARBA" id="ARBA00022737"/>
    </source>
</evidence>
<gene>
    <name evidence="5" type="ORF">ACFPCY_07930</name>
</gene>
<organism evidence="5 6">
    <name type="scientific">Actinomadura gamaensis</name>
    <dbReference type="NCBI Taxonomy" id="1763541"/>
    <lineage>
        <taxon>Bacteria</taxon>
        <taxon>Bacillati</taxon>
        <taxon>Actinomycetota</taxon>
        <taxon>Actinomycetes</taxon>
        <taxon>Streptosporangiales</taxon>
        <taxon>Thermomonosporaceae</taxon>
        <taxon>Actinomadura</taxon>
    </lineage>
</organism>
<comment type="caution">
    <text evidence="5">The sequence shown here is derived from an EMBL/GenBank/DDBJ whole genome shotgun (WGS) entry which is preliminary data.</text>
</comment>
<feature type="repeat" description="WD" evidence="3">
    <location>
        <begin position="222"/>
        <end position="254"/>
    </location>
</feature>
<dbReference type="InterPro" id="IPR020472">
    <property type="entry name" value="WD40_PAC1"/>
</dbReference>
<feature type="repeat" description="WD" evidence="3">
    <location>
        <begin position="272"/>
        <end position="303"/>
    </location>
</feature>
<dbReference type="InterPro" id="IPR011659">
    <property type="entry name" value="WD40"/>
</dbReference>
<evidence type="ECO:0000313" key="5">
    <source>
        <dbReference type="EMBL" id="MFC4907244.1"/>
    </source>
</evidence>
<evidence type="ECO:0000256" key="1">
    <source>
        <dbReference type="ARBA" id="ARBA00022574"/>
    </source>
</evidence>
<dbReference type="PROSITE" id="PS50082">
    <property type="entry name" value="WD_REPEATS_2"/>
    <property type="match status" value="4"/>
</dbReference>
<dbReference type="Pfam" id="PF00400">
    <property type="entry name" value="WD40"/>
    <property type="match status" value="5"/>
</dbReference>
<keyword evidence="2" id="KW-0677">Repeat</keyword>
<dbReference type="SUPFAM" id="SSF50998">
    <property type="entry name" value="Quinoprotein alcohol dehydrogenase-like"/>
    <property type="match status" value="1"/>
</dbReference>
<dbReference type="Pfam" id="PF07676">
    <property type="entry name" value="PD40"/>
    <property type="match status" value="1"/>
</dbReference>
<dbReference type="InterPro" id="IPR011047">
    <property type="entry name" value="Quinoprotein_ADH-like_sf"/>
</dbReference>
<dbReference type="CDD" id="cd00200">
    <property type="entry name" value="WD40"/>
    <property type="match status" value="1"/>
</dbReference>
<proteinExistence type="predicted"/>
<dbReference type="SMART" id="SM00320">
    <property type="entry name" value="WD40"/>
    <property type="match status" value="5"/>
</dbReference>
<accession>A0ABV9TUB8</accession>
<dbReference type="PANTHER" id="PTHR19879">
    <property type="entry name" value="TRANSCRIPTION INITIATION FACTOR TFIID"/>
    <property type="match status" value="1"/>
</dbReference>
<feature type="compositionally biased region" description="Basic residues" evidence="4">
    <location>
        <begin position="54"/>
        <end position="67"/>
    </location>
</feature>
<sequence>MTFSGEVLLRRDWPVLQVAFNTAGRALAIVPARGNAQLWDAAKREPVAGASQRHVSRRKRRQKRRGRSPLDARHVEIAECAAFSPDGRTLAVGGYYANSIGDPFPPVWVVSLRDARTGAFVGEPFVDEIPMPMSAGHTEELTCIAFSPDGEVVATASLDGTVRLWDVATGRPGGRLHVGGEEAYACAFSPDGRLLATATRAYAEGRVEFWTPDARSERGEPLEELSEAVYGLAFSPDGRVLATADDDGVRLWDVAAREPLGGPLTGSSARGLAFSPDGRTLAAAGADGTIRLWDASDRRPLGDPLSGHVGPVNSVSFSADGLLLASAGDDGTARLWDAPAF</sequence>
<keyword evidence="1 3" id="KW-0853">WD repeat</keyword>
<name>A0ABV9TUB8_9ACTN</name>
<evidence type="ECO:0000256" key="3">
    <source>
        <dbReference type="PROSITE-ProRule" id="PRU00221"/>
    </source>
</evidence>
<evidence type="ECO:0000313" key="6">
    <source>
        <dbReference type="Proteomes" id="UP001595872"/>
    </source>
</evidence>
<dbReference type="Proteomes" id="UP001595872">
    <property type="component" value="Unassembled WGS sequence"/>
</dbReference>
<dbReference type="Gene3D" id="2.130.10.10">
    <property type="entry name" value="YVTN repeat-like/Quinoprotein amine dehydrogenase"/>
    <property type="match status" value="3"/>
</dbReference>
<dbReference type="PANTHER" id="PTHR19879:SF9">
    <property type="entry name" value="TRANSCRIPTION INITIATION FACTOR TFIID SUBUNIT 5"/>
    <property type="match status" value="1"/>
</dbReference>
<dbReference type="PROSITE" id="PS50294">
    <property type="entry name" value="WD_REPEATS_REGION"/>
    <property type="match status" value="3"/>
</dbReference>
<dbReference type="PRINTS" id="PR00320">
    <property type="entry name" value="GPROTEINBRPT"/>
</dbReference>
<protein>
    <submittedName>
        <fullName evidence="5">WD40 repeat domain-containing protein</fullName>
    </submittedName>
</protein>
<feature type="repeat" description="WD" evidence="3">
    <location>
        <begin position="305"/>
        <end position="341"/>
    </location>
</feature>
<dbReference type="RefSeq" id="WP_378252982.1">
    <property type="nucleotide sequence ID" value="NZ_JBHSIT010000002.1"/>
</dbReference>
<keyword evidence="6" id="KW-1185">Reference proteome</keyword>